<dbReference type="Pfam" id="PF02768">
    <property type="entry name" value="DNA_pol3_beta_3"/>
    <property type="match status" value="1"/>
</dbReference>
<evidence type="ECO:0000256" key="7">
    <source>
        <dbReference type="ARBA" id="ARBA00022932"/>
    </source>
</evidence>
<dbReference type="Proteomes" id="UP000177481">
    <property type="component" value="Unassembled WGS sequence"/>
</dbReference>
<dbReference type="PANTHER" id="PTHR30478:SF0">
    <property type="entry name" value="BETA SLIDING CLAMP"/>
    <property type="match status" value="1"/>
</dbReference>
<keyword evidence="5 9" id="KW-0548">Nucleotidyltransferase</keyword>
<comment type="subcellular location">
    <subcellularLocation>
        <location evidence="1 9">Cytoplasm</location>
    </subcellularLocation>
</comment>
<dbReference type="GO" id="GO:0003887">
    <property type="term" value="F:DNA-directed DNA polymerase activity"/>
    <property type="evidence" value="ECO:0007669"/>
    <property type="project" value="UniProtKB-UniRule"/>
</dbReference>
<dbReference type="InterPro" id="IPR022635">
    <property type="entry name" value="DNA_polIII_beta_C"/>
</dbReference>
<evidence type="ECO:0000256" key="8">
    <source>
        <dbReference type="ARBA" id="ARBA00023125"/>
    </source>
</evidence>
<comment type="similarity">
    <text evidence="2 9">Belongs to the beta sliding clamp family.</text>
</comment>
<dbReference type="GO" id="GO:0005737">
    <property type="term" value="C:cytoplasm"/>
    <property type="evidence" value="ECO:0007669"/>
    <property type="project" value="UniProtKB-SubCell"/>
</dbReference>
<accession>A0A1F5EAU2</accession>
<evidence type="ECO:0000313" key="13">
    <source>
        <dbReference type="EMBL" id="OGD64522.1"/>
    </source>
</evidence>
<feature type="domain" description="DNA polymerase III beta sliding clamp central" evidence="11">
    <location>
        <begin position="127"/>
        <end position="237"/>
    </location>
</feature>
<dbReference type="SUPFAM" id="SSF55979">
    <property type="entry name" value="DNA clamp"/>
    <property type="match status" value="3"/>
</dbReference>
<dbReference type="InterPro" id="IPR046938">
    <property type="entry name" value="DNA_clamp_sf"/>
</dbReference>
<evidence type="ECO:0000259" key="12">
    <source>
        <dbReference type="Pfam" id="PF02768"/>
    </source>
</evidence>
<keyword evidence="8" id="KW-0238">DNA-binding</keyword>
<evidence type="ECO:0000256" key="9">
    <source>
        <dbReference type="PIRNR" id="PIRNR000804"/>
    </source>
</evidence>
<feature type="domain" description="DNA polymerase III beta sliding clamp C-terminal" evidence="12">
    <location>
        <begin position="242"/>
        <end position="360"/>
    </location>
</feature>
<dbReference type="EMBL" id="MEZX01000002">
    <property type="protein sequence ID" value="OGD64522.1"/>
    <property type="molecule type" value="Genomic_DNA"/>
</dbReference>
<proteinExistence type="inferred from homology"/>
<comment type="caution">
    <text evidence="13">The sequence shown here is derived from an EMBL/GenBank/DDBJ whole genome shotgun (WGS) entry which is preliminary data.</text>
</comment>
<comment type="subunit">
    <text evidence="9">Forms a ring-shaped head-to-tail homodimer around DNA.</text>
</comment>
<organism evidence="13 14">
    <name type="scientific">Candidatus Berkelbacteria bacterium RIFCSPLOWO2_01_FULL_50_28</name>
    <dbReference type="NCBI Taxonomy" id="1797471"/>
    <lineage>
        <taxon>Bacteria</taxon>
        <taxon>Candidatus Berkelbacteria</taxon>
    </lineage>
</organism>
<gene>
    <name evidence="13" type="ORF">A3A71_00485</name>
</gene>
<evidence type="ECO:0000256" key="2">
    <source>
        <dbReference type="ARBA" id="ARBA00010752"/>
    </source>
</evidence>
<evidence type="ECO:0000259" key="10">
    <source>
        <dbReference type="Pfam" id="PF00712"/>
    </source>
</evidence>
<evidence type="ECO:0000256" key="6">
    <source>
        <dbReference type="ARBA" id="ARBA00022705"/>
    </source>
</evidence>
<keyword evidence="6 9" id="KW-0235">DNA replication</keyword>
<evidence type="ECO:0000259" key="11">
    <source>
        <dbReference type="Pfam" id="PF02767"/>
    </source>
</evidence>
<dbReference type="PANTHER" id="PTHR30478">
    <property type="entry name" value="DNA POLYMERASE III SUBUNIT BETA"/>
    <property type="match status" value="1"/>
</dbReference>
<dbReference type="AlphaFoldDB" id="A0A1F5EAU2"/>
<keyword evidence="7 9" id="KW-0239">DNA-directed DNA polymerase</keyword>
<dbReference type="Gene3D" id="3.10.150.10">
    <property type="entry name" value="DNA Polymerase III, subunit A, domain 2"/>
    <property type="match status" value="1"/>
</dbReference>
<evidence type="ECO:0000256" key="1">
    <source>
        <dbReference type="ARBA" id="ARBA00004496"/>
    </source>
</evidence>
<dbReference type="InterPro" id="IPR022637">
    <property type="entry name" value="DNA_polIII_beta_cen"/>
</dbReference>
<dbReference type="NCBIfam" id="TIGR00663">
    <property type="entry name" value="dnan"/>
    <property type="match status" value="1"/>
</dbReference>
<protein>
    <recommendedName>
        <fullName evidence="9">Beta sliding clamp</fullName>
    </recommendedName>
</protein>
<reference evidence="13 14" key="1">
    <citation type="journal article" date="2016" name="Nat. Commun.">
        <title>Thousands of microbial genomes shed light on interconnected biogeochemical processes in an aquifer system.</title>
        <authorList>
            <person name="Anantharaman K."/>
            <person name="Brown C.T."/>
            <person name="Hug L.A."/>
            <person name="Sharon I."/>
            <person name="Castelle C.J."/>
            <person name="Probst A.J."/>
            <person name="Thomas B.C."/>
            <person name="Singh A."/>
            <person name="Wilkins M.J."/>
            <person name="Karaoz U."/>
            <person name="Brodie E.L."/>
            <person name="Williams K.H."/>
            <person name="Hubbard S.S."/>
            <person name="Banfield J.F."/>
        </authorList>
    </citation>
    <scope>NUCLEOTIDE SEQUENCE [LARGE SCALE GENOMIC DNA]</scope>
</reference>
<evidence type="ECO:0000256" key="4">
    <source>
        <dbReference type="ARBA" id="ARBA00022679"/>
    </source>
</evidence>
<comment type="function">
    <text evidence="9">Confers DNA tethering and processivity to DNA polymerases and other proteins. Acts as a clamp, forming a ring around DNA (a reaction catalyzed by the clamp-loading complex) which diffuses in an ATP-independent manner freely and bidirectionally along dsDNA. Initially characterized for its ability to contact the catalytic subunit of DNA polymerase III (Pol III), a complex, multichain enzyme responsible for most of the replicative synthesis in bacteria; Pol III exhibits 3'-5' exonuclease proofreading activity. The beta chain is required for initiation of replication as well as for processivity of DNA replication.</text>
</comment>
<dbReference type="CDD" id="cd00140">
    <property type="entry name" value="beta_clamp"/>
    <property type="match status" value="1"/>
</dbReference>
<dbReference type="Gene3D" id="3.70.10.10">
    <property type="match status" value="1"/>
</dbReference>
<dbReference type="PIRSF" id="PIRSF000804">
    <property type="entry name" value="DNA_pol_III_b"/>
    <property type="match status" value="1"/>
</dbReference>
<keyword evidence="3 9" id="KW-0963">Cytoplasm</keyword>
<dbReference type="InterPro" id="IPR001001">
    <property type="entry name" value="DNA_polIII_beta"/>
</dbReference>
<evidence type="ECO:0000256" key="3">
    <source>
        <dbReference type="ARBA" id="ARBA00022490"/>
    </source>
</evidence>
<dbReference type="Pfam" id="PF00712">
    <property type="entry name" value="DNA_pol3_beta"/>
    <property type="match status" value="1"/>
</dbReference>
<dbReference type="InterPro" id="IPR022634">
    <property type="entry name" value="DNA_polIII_beta_N"/>
</dbReference>
<evidence type="ECO:0000256" key="5">
    <source>
        <dbReference type="ARBA" id="ARBA00022695"/>
    </source>
</evidence>
<dbReference type="GO" id="GO:0009360">
    <property type="term" value="C:DNA polymerase III complex"/>
    <property type="evidence" value="ECO:0007669"/>
    <property type="project" value="InterPro"/>
</dbReference>
<name>A0A1F5EAU2_9BACT</name>
<dbReference type="STRING" id="1797471.A3A71_00485"/>
<feature type="domain" description="DNA polymerase III beta sliding clamp N-terminal" evidence="10">
    <location>
        <begin position="1"/>
        <end position="118"/>
    </location>
</feature>
<dbReference type="GO" id="GO:0003677">
    <property type="term" value="F:DNA binding"/>
    <property type="evidence" value="ECO:0007669"/>
    <property type="project" value="UniProtKB-UniRule"/>
</dbReference>
<dbReference type="SMART" id="SM00480">
    <property type="entry name" value="POL3Bc"/>
    <property type="match status" value="1"/>
</dbReference>
<keyword evidence="4 9" id="KW-0808">Transferase</keyword>
<dbReference type="Pfam" id="PF02767">
    <property type="entry name" value="DNA_pol3_beta_2"/>
    <property type="match status" value="1"/>
</dbReference>
<dbReference type="GO" id="GO:0006271">
    <property type="term" value="P:DNA strand elongation involved in DNA replication"/>
    <property type="evidence" value="ECO:0007669"/>
    <property type="project" value="TreeGrafter"/>
</dbReference>
<sequence>MKFRTTRENLAKAVGIAGRLTSNRSTLPILQNILLIASKTKLVVQATNLEQTIETEVVGDGEEVGKLTVPARLFGDYLQSNADKEILIEGDDTTLKISSLNHKAQIKGLPAEEYPSVPQAKGESSVELPTSKIVEAISRCIIASAQDDSRPILNSLLWRFKGKNLVVVGTDGYRLASCEIALNQETEGDFILPRRTMAELSKLDGSDTITMSASTNQVKFVVGDTRLTSRVLDGSYPAYEAIIPKKTPTTLTVASSSLLQGLRMASLFSRDSAYSTKILFKDNKITITAVSTQLGENTNEIPLTEKVESEVIVSINAQYLIDALAVLSGDVQIGLNDAKSPIVVRPTGGEKMLYLLMPLRSD</sequence>
<evidence type="ECO:0000313" key="14">
    <source>
        <dbReference type="Proteomes" id="UP000177481"/>
    </source>
</evidence>
<dbReference type="GO" id="GO:0008408">
    <property type="term" value="F:3'-5' exonuclease activity"/>
    <property type="evidence" value="ECO:0007669"/>
    <property type="project" value="InterPro"/>
</dbReference>